<organism evidence="1 2">
    <name type="scientific">Carnobacterium antarcticum</name>
    <dbReference type="NCBI Taxonomy" id="2126436"/>
    <lineage>
        <taxon>Bacteria</taxon>
        <taxon>Bacillati</taxon>
        <taxon>Bacillota</taxon>
        <taxon>Bacilli</taxon>
        <taxon>Lactobacillales</taxon>
        <taxon>Carnobacteriaceae</taxon>
        <taxon>Carnobacterium</taxon>
    </lineage>
</organism>
<evidence type="ECO:0000313" key="1">
    <source>
        <dbReference type="EMBL" id="MFD1800230.1"/>
    </source>
</evidence>
<dbReference type="InterPro" id="IPR025716">
    <property type="entry name" value="Post-transcriptional_regulator"/>
</dbReference>
<gene>
    <name evidence="1" type="ORF">ACFSBK_10275</name>
</gene>
<dbReference type="Pfam" id="PF13797">
    <property type="entry name" value="Post_transc_reg"/>
    <property type="match status" value="1"/>
</dbReference>
<protein>
    <submittedName>
        <fullName evidence="1">Post-transcriptional regulator</fullName>
    </submittedName>
</protein>
<name>A0ABW4NQF4_9LACT</name>
<accession>A0ABW4NQF4</accession>
<dbReference type="EMBL" id="JBHUFF010000018">
    <property type="protein sequence ID" value="MFD1800230.1"/>
    <property type="molecule type" value="Genomic_DNA"/>
</dbReference>
<comment type="caution">
    <text evidence="1">The sequence shown here is derived from an EMBL/GenBank/DDBJ whole genome shotgun (WGS) entry which is preliminary data.</text>
</comment>
<reference evidence="2" key="1">
    <citation type="journal article" date="2019" name="Int. J. Syst. Evol. Microbiol.">
        <title>The Global Catalogue of Microorganisms (GCM) 10K type strain sequencing project: providing services to taxonomists for standard genome sequencing and annotation.</title>
        <authorList>
            <consortium name="The Broad Institute Genomics Platform"/>
            <consortium name="The Broad Institute Genome Sequencing Center for Infectious Disease"/>
            <person name="Wu L."/>
            <person name="Ma J."/>
        </authorList>
    </citation>
    <scope>NUCLEOTIDE SEQUENCE [LARGE SCALE GENOMIC DNA]</scope>
    <source>
        <strain evidence="2">KCTC 42143</strain>
    </source>
</reference>
<keyword evidence="2" id="KW-1185">Reference proteome</keyword>
<proteinExistence type="predicted"/>
<dbReference type="RefSeq" id="WP_058920146.1">
    <property type="nucleotide sequence ID" value="NZ_JBHSQC010000006.1"/>
</dbReference>
<sequence length="93" mass="11074">MANDSTPLFEKLEPWLNLKIQEFHTLGYQQITKEDLWHYLIYFSWKKAIPKHYYQQIRQVMTLTPNDYLDFASVEALISPASSLDDMDLKSLF</sequence>
<dbReference type="Proteomes" id="UP001597285">
    <property type="component" value="Unassembled WGS sequence"/>
</dbReference>
<evidence type="ECO:0000313" key="2">
    <source>
        <dbReference type="Proteomes" id="UP001597285"/>
    </source>
</evidence>